<gene>
    <name evidence="1" type="ORF">GGR95_003583</name>
</gene>
<keyword evidence="2" id="KW-1185">Reference proteome</keyword>
<sequence length="58" mass="6534">MTNMYLHGNGKRCTHFNGKGLANYRKCAQCKGKGSIPLTPRRIIINSLKTSQNQRQAQ</sequence>
<dbReference type="EMBL" id="JACIEI010000022">
    <property type="protein sequence ID" value="MBB3995917.1"/>
    <property type="molecule type" value="Genomic_DNA"/>
</dbReference>
<evidence type="ECO:0000313" key="1">
    <source>
        <dbReference type="EMBL" id="MBB3995917.1"/>
    </source>
</evidence>
<dbReference type="Proteomes" id="UP000530268">
    <property type="component" value="Unassembled WGS sequence"/>
</dbReference>
<accession>A0A7W6E710</accession>
<dbReference type="AlphaFoldDB" id="A0A7W6E710"/>
<evidence type="ECO:0000313" key="2">
    <source>
        <dbReference type="Proteomes" id="UP000530268"/>
    </source>
</evidence>
<reference evidence="1 2" key="1">
    <citation type="submission" date="2020-08" db="EMBL/GenBank/DDBJ databases">
        <title>Genomic Encyclopedia of Type Strains, Phase IV (KMG-IV): sequencing the most valuable type-strain genomes for metagenomic binning, comparative biology and taxonomic classification.</title>
        <authorList>
            <person name="Goeker M."/>
        </authorList>
    </citation>
    <scope>NUCLEOTIDE SEQUENCE [LARGE SCALE GENOMIC DNA]</scope>
    <source>
        <strain evidence="1 2">DSM 102234</strain>
    </source>
</reference>
<proteinExistence type="predicted"/>
<protein>
    <submittedName>
        <fullName evidence="1">DnaJ-class molecular chaperone</fullName>
    </submittedName>
</protein>
<name>A0A7W6E710_9RHOB</name>
<organism evidence="1 2">
    <name type="scientific">Sulfitobacter undariae</name>
    <dbReference type="NCBI Taxonomy" id="1563671"/>
    <lineage>
        <taxon>Bacteria</taxon>
        <taxon>Pseudomonadati</taxon>
        <taxon>Pseudomonadota</taxon>
        <taxon>Alphaproteobacteria</taxon>
        <taxon>Rhodobacterales</taxon>
        <taxon>Roseobacteraceae</taxon>
        <taxon>Sulfitobacter</taxon>
    </lineage>
</organism>
<comment type="caution">
    <text evidence="1">The sequence shown here is derived from an EMBL/GenBank/DDBJ whole genome shotgun (WGS) entry which is preliminary data.</text>
</comment>